<dbReference type="Proteomes" id="UP000182306">
    <property type="component" value="Plasmid B"/>
</dbReference>
<keyword evidence="3" id="KW-1185">Reference proteome</keyword>
<proteinExistence type="predicted"/>
<dbReference type="AlphaFoldDB" id="A0A1L3LT08"/>
<dbReference type="KEGG" id="same:SAMCFNEI73_pB0012"/>
<organism evidence="2 3">
    <name type="scientific">Sinorhizobium americanum</name>
    <dbReference type="NCBI Taxonomy" id="194963"/>
    <lineage>
        <taxon>Bacteria</taxon>
        <taxon>Pseudomonadati</taxon>
        <taxon>Pseudomonadota</taxon>
        <taxon>Alphaproteobacteria</taxon>
        <taxon>Hyphomicrobiales</taxon>
        <taxon>Rhizobiaceae</taxon>
        <taxon>Sinorhizobium/Ensifer group</taxon>
        <taxon>Sinorhizobium</taxon>
    </lineage>
</organism>
<evidence type="ECO:0000313" key="2">
    <source>
        <dbReference type="EMBL" id="APG93212.1"/>
    </source>
</evidence>
<sequence length="877" mass="95070">MAHAEHAHGQHYTGYIRRERRVKPSRHSLYPIASGLLLRDWGYALLNPADIISGSQIAAAPGAYVLGFYDTRITFYSQQVRALELAHALFHEHLLPANARVAVIGGGAAGITLAAGLALQGGVSVQLFEKAHRLLPLQGDSLRRRLDPHIYDWPNPDADHERAELPLLDWRSGSAIDVRDAVLHEFGEVIAAAEGRLAVRDRHQVTAVTPQNGRFMVAFDRDTVGGGRENATSEFDIVVLAIGFGIEDRFALADAETASYWHDAGVPGAEIAGNPRPTFLVSGNGDGGLIDLIAAASATFRHDDIVRGIAQRQGVQALSEPILAIDQQAMIADAAGQGFDFIAAYDNAIGAQVEALGLVDQMQENLRAGVQLFFQTREQELLSIKTARLNRLAVYLLKKACERPGTQSFTHLVCNDVQRIPSEPNDRQGSRRFVCGTETVVADWIIARRGPGRALIRQPFGNLLGGYDAEHEAWVQRFPVDSIAPSLNPATREHFRRLARHAKLPPPRYQLAAMMAAMPRSAKLWLTEGGARWTGELAPTDVATLWSDDVPPFELTVIDPPEQLGQSLAHAVARLSIHAPRIDLLVDVARWRPFLSSLSSESPTASGLHPPPLRALGGQPSILDPIVMAANDLATVINRTLDSWLLQAVNQRLIRYIRQGEDPGHFVSFVAAADLRQQMAPIWQDWVARFQAEPVLLSRFLGLSVCARDDEAAAIGASVVAGRRLLPQLVRACAVALAVATTWQVTTPRSAHPGNLGRNIGGTQRTGHTCAAGLIDSEEMALVALRHAWTTEFVLLPMQTIPPALMAAANSSLNRTGNAIPLLGQSGADGKLMLTVDQRFRIAAQASAQALANLLLGVEEEHFTQLKAAIESAGDPQ</sequence>
<reference evidence="2 3" key="1">
    <citation type="submission" date="2015-10" db="EMBL/GenBank/DDBJ databases">
        <title>Genomic differences between typical nodule nitrogen-fixing rhizobial strains and those coming from bean seeds.</title>
        <authorList>
            <person name="Peralta H."/>
            <person name="Aguilar-Vera A."/>
            <person name="Diaz R."/>
            <person name="Mora Y."/>
            <person name="Martinez-Batallar G."/>
            <person name="Salazar E."/>
            <person name="Vargas-Lagunas C."/>
            <person name="Encarnacion S."/>
            <person name="Girard L."/>
            <person name="Mora J."/>
        </authorList>
    </citation>
    <scope>NUCLEOTIDE SEQUENCE [LARGE SCALE GENOMIC DNA]</scope>
    <source>
        <strain evidence="2 3">CFNEI 73</strain>
        <plasmid evidence="2 3">B</plasmid>
    </source>
</reference>
<dbReference type="SUPFAM" id="SSF51905">
    <property type="entry name" value="FAD/NAD(P)-binding domain"/>
    <property type="match status" value="1"/>
</dbReference>
<dbReference type="Gene3D" id="3.50.50.60">
    <property type="entry name" value="FAD/NAD(P)-binding domain"/>
    <property type="match status" value="1"/>
</dbReference>
<protein>
    <recommendedName>
        <fullName evidence="1">ABC-three component systems C-terminal domain-containing protein</fullName>
    </recommendedName>
</protein>
<keyword evidence="2" id="KW-0614">Plasmid</keyword>
<feature type="domain" description="ABC-three component systems C-terminal" evidence="1">
    <location>
        <begin position="531"/>
        <end position="855"/>
    </location>
</feature>
<dbReference type="Pfam" id="PF13450">
    <property type="entry name" value="NAD_binding_8"/>
    <property type="match status" value="1"/>
</dbReference>
<accession>A0A1L3LT08</accession>
<geneLocation type="plasmid" evidence="2 3">
    <name>B</name>
</geneLocation>
<evidence type="ECO:0000259" key="1">
    <source>
        <dbReference type="Pfam" id="PF20278"/>
    </source>
</evidence>
<dbReference type="InterPro" id="IPR036188">
    <property type="entry name" value="FAD/NAD-bd_sf"/>
</dbReference>
<dbReference type="Pfam" id="PF20278">
    <property type="entry name" value="CTD2"/>
    <property type="match status" value="1"/>
</dbReference>
<name>A0A1L3LT08_9HYPH</name>
<gene>
    <name evidence="2" type="ORF">SAMCFNEI73_pB0012</name>
</gene>
<dbReference type="InterPro" id="IPR046918">
    <property type="entry name" value="ABC-3C_CTD2"/>
</dbReference>
<dbReference type="EMBL" id="CP013109">
    <property type="protein sequence ID" value="APG93212.1"/>
    <property type="molecule type" value="Genomic_DNA"/>
</dbReference>
<evidence type="ECO:0000313" key="3">
    <source>
        <dbReference type="Proteomes" id="UP000182306"/>
    </source>
</evidence>